<evidence type="ECO:0000313" key="3">
    <source>
        <dbReference type="Proteomes" id="UP000315037"/>
    </source>
</evidence>
<evidence type="ECO:0000256" key="1">
    <source>
        <dbReference type="SAM" id="Phobius"/>
    </source>
</evidence>
<dbReference type="Gene3D" id="1.20.1530.20">
    <property type="match status" value="1"/>
</dbReference>
<protein>
    <submittedName>
        <fullName evidence="2">Bile acid:sodium symporter</fullName>
    </submittedName>
</protein>
<dbReference type="Pfam" id="PF13593">
    <property type="entry name" value="SBF_like"/>
    <property type="match status" value="1"/>
</dbReference>
<feature type="transmembrane region" description="Helical" evidence="1">
    <location>
        <begin position="235"/>
        <end position="259"/>
    </location>
</feature>
<comment type="caution">
    <text evidence="2">The sequence shown here is derived from an EMBL/GenBank/DDBJ whole genome shotgun (WGS) entry which is preliminary data.</text>
</comment>
<feature type="transmembrane region" description="Helical" evidence="1">
    <location>
        <begin position="99"/>
        <end position="120"/>
    </location>
</feature>
<dbReference type="RefSeq" id="WP_165600655.1">
    <property type="nucleotide sequence ID" value="NZ_SORZ01000002.1"/>
</dbReference>
<keyword evidence="3" id="KW-1185">Reference proteome</keyword>
<reference evidence="2 3" key="1">
    <citation type="submission" date="2019-03" db="EMBL/GenBank/DDBJ databases">
        <title>The complete genome sequence of Neokomagataea sp. Jb2 NBRC113641.</title>
        <authorList>
            <person name="Chua K.-O."/>
            <person name="Chan K.-G."/>
            <person name="See-Too W.-S."/>
        </authorList>
    </citation>
    <scope>NUCLEOTIDE SEQUENCE [LARGE SCALE GENOMIC DNA]</scope>
    <source>
        <strain evidence="2 3">Jb2</strain>
    </source>
</reference>
<dbReference type="Proteomes" id="UP000315037">
    <property type="component" value="Unassembled WGS sequence"/>
</dbReference>
<dbReference type="GO" id="GO:0005886">
    <property type="term" value="C:plasma membrane"/>
    <property type="evidence" value="ECO:0007669"/>
    <property type="project" value="TreeGrafter"/>
</dbReference>
<feature type="transmembrane region" description="Helical" evidence="1">
    <location>
        <begin position="67"/>
        <end position="87"/>
    </location>
</feature>
<dbReference type="PANTHER" id="PTHR18640:SF5">
    <property type="entry name" value="SODIUM_BILE ACID COTRANSPORTER 7"/>
    <property type="match status" value="1"/>
</dbReference>
<accession>A0A506UKT3</accession>
<feature type="transmembrane region" description="Helical" evidence="1">
    <location>
        <begin position="29"/>
        <end position="46"/>
    </location>
</feature>
<keyword evidence="1" id="KW-0472">Membrane</keyword>
<keyword evidence="1" id="KW-1133">Transmembrane helix</keyword>
<dbReference type="PANTHER" id="PTHR18640">
    <property type="entry name" value="SOLUTE CARRIER FAMILY 10 MEMBER 7"/>
    <property type="match status" value="1"/>
</dbReference>
<dbReference type="EMBL" id="SORZ01000002">
    <property type="protein sequence ID" value="TPW33961.1"/>
    <property type="molecule type" value="Genomic_DNA"/>
</dbReference>
<feature type="transmembrane region" description="Helical" evidence="1">
    <location>
        <begin position="280"/>
        <end position="306"/>
    </location>
</feature>
<dbReference type="InterPro" id="IPR016833">
    <property type="entry name" value="Put_Na-Bile_cotransptr"/>
</dbReference>
<name>A0A506UKT3_9PROT</name>
<feature type="transmembrane region" description="Helical" evidence="1">
    <location>
        <begin position="132"/>
        <end position="155"/>
    </location>
</feature>
<dbReference type="AlphaFoldDB" id="A0A506UKT3"/>
<proteinExistence type="predicted"/>
<gene>
    <name evidence="2" type="ORF">E3202_05150</name>
</gene>
<feature type="transmembrane region" description="Helical" evidence="1">
    <location>
        <begin position="210"/>
        <end position="229"/>
    </location>
</feature>
<sequence>MFRRLDPFLTCLLAAVALATVVPWPARWQPALAHLTSALIMLMFFFQGAKLKRSALVESLKDWQLQGAVLAVTFVVFPLVGLGLYAFCHRFAPHLLAPALWTGILFLCCLPSTVQSSIALTSIARGNVPAAICAATASNILGIFLTPLLTGLLLGPAVSGTGHGGTSALSTILAVARELLVPFIAGQCVQRWVGPVVARHKFLLSLTDRGSIIVMVYAAFSSAVLQGLWHRIPPLDFLTVTGVCFVLLVILLLLTVLLARLLGDDRADTIVLQFCGSKKSLATGVPMASVIFPAGAGIIVVPLMIYHQLQLFICTLMARHYARTFAESQAGAEPSRFQGTGTPST</sequence>
<evidence type="ECO:0000313" key="2">
    <source>
        <dbReference type="EMBL" id="TPW33961.1"/>
    </source>
</evidence>
<dbReference type="InterPro" id="IPR038770">
    <property type="entry name" value="Na+/solute_symporter_sf"/>
</dbReference>
<keyword evidence="1" id="KW-0812">Transmembrane</keyword>
<dbReference type="PIRSF" id="PIRSF026166">
    <property type="entry name" value="UCP026166"/>
    <property type="match status" value="1"/>
</dbReference>
<organism evidence="2 3">
    <name type="scientific">Oecophyllibacter saccharovorans</name>
    <dbReference type="NCBI Taxonomy" id="2558360"/>
    <lineage>
        <taxon>Bacteria</taxon>
        <taxon>Pseudomonadati</taxon>
        <taxon>Pseudomonadota</taxon>
        <taxon>Alphaproteobacteria</taxon>
        <taxon>Acetobacterales</taxon>
        <taxon>Acetobacteraceae</taxon>
        <taxon>Oecophyllibacter</taxon>
    </lineage>
</organism>